<dbReference type="Gene3D" id="3.20.20.60">
    <property type="entry name" value="Phosphoenolpyruvate-binding domains"/>
    <property type="match status" value="1"/>
</dbReference>
<dbReference type="InterPro" id="IPR006318">
    <property type="entry name" value="PTS_EI-like"/>
</dbReference>
<evidence type="ECO:0000256" key="5">
    <source>
        <dbReference type="ARBA" id="ARBA00007837"/>
    </source>
</evidence>
<dbReference type="InterPro" id="IPR036637">
    <property type="entry name" value="Phosphohistidine_dom_sf"/>
</dbReference>
<accession>A0A2S3ZYS1</accession>
<feature type="domain" description="PEP-utilising enzyme mobile" evidence="21">
    <location>
        <begin position="158"/>
        <end position="226"/>
    </location>
</feature>
<dbReference type="InterPro" id="IPR023151">
    <property type="entry name" value="PEP_util_CS"/>
</dbReference>
<dbReference type="InterPro" id="IPR036618">
    <property type="entry name" value="PtsI_HPr-bd_sf"/>
</dbReference>
<dbReference type="PANTHER" id="PTHR46244">
    <property type="entry name" value="PHOSPHOENOLPYRUVATE-PROTEIN PHOSPHOTRANSFERASE"/>
    <property type="match status" value="1"/>
</dbReference>
<evidence type="ECO:0000256" key="6">
    <source>
        <dbReference type="ARBA" id="ARBA00012232"/>
    </source>
</evidence>
<evidence type="ECO:0000256" key="10">
    <source>
        <dbReference type="ARBA" id="ARBA00022597"/>
    </source>
</evidence>
<dbReference type="InterPro" id="IPR008279">
    <property type="entry name" value="PEP-util_enz_mobile_dom"/>
</dbReference>
<name>A0A2S3ZYS1_ARTGL</name>
<feature type="domain" description="Phosphotransferase system enzyme I N-terminal" evidence="23">
    <location>
        <begin position="9"/>
        <end position="128"/>
    </location>
</feature>
<evidence type="ECO:0000256" key="16">
    <source>
        <dbReference type="ARBA" id="ARBA00033235"/>
    </source>
</evidence>
<evidence type="ECO:0000256" key="8">
    <source>
        <dbReference type="ARBA" id="ARBA00022448"/>
    </source>
</evidence>
<dbReference type="PIRSF" id="PIRSF000732">
    <property type="entry name" value="PTS_enzyme_I"/>
    <property type="match status" value="1"/>
</dbReference>
<evidence type="ECO:0000256" key="1">
    <source>
        <dbReference type="ARBA" id="ARBA00000683"/>
    </source>
</evidence>
<feature type="binding site" evidence="19">
    <location>
        <begin position="441"/>
        <end position="442"/>
    </location>
    <ligand>
        <name>phosphoenolpyruvate</name>
        <dbReference type="ChEBI" id="CHEBI:58702"/>
    </ligand>
</feature>
<dbReference type="InterPro" id="IPR024692">
    <property type="entry name" value="PTS_EI"/>
</dbReference>
<dbReference type="GO" id="GO:0008965">
    <property type="term" value="F:phosphoenolpyruvate-protein phosphotransferase activity"/>
    <property type="evidence" value="ECO:0007669"/>
    <property type="project" value="UniProtKB-EC"/>
</dbReference>
<dbReference type="Pfam" id="PF05524">
    <property type="entry name" value="PEP-utilisers_N"/>
    <property type="match status" value="1"/>
</dbReference>
<feature type="binding site" evidence="20">
    <location>
        <position position="442"/>
    </location>
    <ligand>
        <name>Mg(2+)</name>
        <dbReference type="ChEBI" id="CHEBI:18420"/>
    </ligand>
</feature>
<dbReference type="Gene3D" id="3.50.30.10">
    <property type="entry name" value="Phosphohistidine domain"/>
    <property type="match status" value="1"/>
</dbReference>
<dbReference type="SUPFAM" id="SSF52009">
    <property type="entry name" value="Phosphohistidine domain"/>
    <property type="match status" value="1"/>
</dbReference>
<dbReference type="GO" id="GO:0016301">
    <property type="term" value="F:kinase activity"/>
    <property type="evidence" value="ECO:0007669"/>
    <property type="project" value="UniProtKB-KW"/>
</dbReference>
<dbReference type="InterPro" id="IPR050499">
    <property type="entry name" value="PEP-utilizing_PTS_enzyme"/>
</dbReference>
<dbReference type="Proteomes" id="UP000237061">
    <property type="component" value="Unassembled WGS sequence"/>
</dbReference>
<sequence>MIDNAIATTGTGVVAGLGYAPALWVKPAPILPHSTDAVVAEEAREAEIARWKAAVETVAARLAARAAAATGAAAEVLEATAALAADKGLQRTTVKLIAAGSTAEAGTVTAIAAFIAKFEKLGGLMAERATDLGDIRNRVISALLGLPEPGVPTPLTPIILLAEDLAPADTATLDPALIHGIATRLGGPTSHTAIIARQLGIPCVVAAADLADIPDGTLVLIDGAAGTVAVGADPAEAEAKVLTDAARRKAVQSWQGPGRTKDGTAVEILANVQDGAGARAAAQFPAQGVGLFRTELCFLSAQHEPSVAEQASIYGEVLAAFPGQKVVIRTLDAGSDKPVPFVAHPDEENPALGVRGIRLGNADQGLLERQLDAVALAAEQQGVTAAKVMAPMVATIDEARNFAAACRSRKLSPGLMVEVPSVALLADAFLAEVDFMSIGTNDLTQYTMAADRMAPSLAALTDPWQPAVLHLIRLAAMAGASAQKPVGVCGEAAADPLLACILVGLGLTSLSMAPNAVAAVGLQLESVTLEQCQRAAVAVLRCTTARAARATARELLS</sequence>
<evidence type="ECO:0000313" key="25">
    <source>
        <dbReference type="Proteomes" id="UP000237061"/>
    </source>
</evidence>
<keyword evidence="15 17" id="KW-0460">Magnesium</keyword>
<dbReference type="SUPFAM" id="SSF51621">
    <property type="entry name" value="Phosphoenolpyruvate/pyruvate domain"/>
    <property type="match status" value="1"/>
</dbReference>
<dbReference type="Gene3D" id="1.10.274.10">
    <property type="entry name" value="PtsI, HPr-binding domain"/>
    <property type="match status" value="1"/>
</dbReference>
<feature type="binding site" evidence="19">
    <location>
        <position position="452"/>
    </location>
    <ligand>
        <name>phosphoenolpyruvate</name>
        <dbReference type="ChEBI" id="CHEBI:58702"/>
    </ligand>
</feature>
<keyword evidence="8 17" id="KW-0813">Transport</keyword>
<protein>
    <recommendedName>
        <fullName evidence="7 17">Phosphoenolpyruvate-protein phosphotransferase</fullName>
        <ecNumber evidence="6 17">2.7.3.9</ecNumber>
    </recommendedName>
    <alternativeName>
        <fullName evidence="16 17">Phosphotransferase system, enzyme I</fullName>
    </alternativeName>
</protein>
<dbReference type="InterPro" id="IPR018274">
    <property type="entry name" value="PEP_util_AS"/>
</dbReference>
<feature type="domain" description="PEP-utilising enzyme C-terminal" evidence="22">
    <location>
        <begin position="256"/>
        <end position="526"/>
    </location>
</feature>
<evidence type="ECO:0000313" key="24">
    <source>
        <dbReference type="EMBL" id="POH74062.1"/>
    </source>
</evidence>
<dbReference type="GO" id="GO:0009401">
    <property type="term" value="P:phosphoenolpyruvate-dependent sugar phosphotransferase system"/>
    <property type="evidence" value="ECO:0007669"/>
    <property type="project" value="UniProtKB-KW"/>
</dbReference>
<dbReference type="PRINTS" id="PR01736">
    <property type="entry name" value="PHPHTRNFRASE"/>
</dbReference>
<keyword evidence="12 17" id="KW-0598">Phosphotransferase system</keyword>
<evidence type="ECO:0000256" key="2">
    <source>
        <dbReference type="ARBA" id="ARBA00001946"/>
    </source>
</evidence>
<dbReference type="AlphaFoldDB" id="A0A2S3ZYS1"/>
<feature type="active site" description="Tele-phosphohistidine intermediate" evidence="18">
    <location>
        <position position="191"/>
    </location>
</feature>
<proteinExistence type="inferred from homology"/>
<comment type="subcellular location">
    <subcellularLocation>
        <location evidence="4 17">Cytoplasm</location>
    </subcellularLocation>
</comment>
<organism evidence="24 25">
    <name type="scientific">Arthrobacter glacialis</name>
    <dbReference type="NCBI Taxonomy" id="1664"/>
    <lineage>
        <taxon>Bacteria</taxon>
        <taxon>Bacillati</taxon>
        <taxon>Actinomycetota</taxon>
        <taxon>Actinomycetes</taxon>
        <taxon>Micrococcales</taxon>
        <taxon>Micrococcaceae</taxon>
        <taxon>Arthrobacter</taxon>
    </lineage>
</organism>
<evidence type="ECO:0000259" key="23">
    <source>
        <dbReference type="Pfam" id="PF05524"/>
    </source>
</evidence>
<evidence type="ECO:0000256" key="19">
    <source>
        <dbReference type="PIRSR" id="PIRSR000732-2"/>
    </source>
</evidence>
<comment type="cofactor">
    <cofactor evidence="2 17 20">
        <name>Mg(2+)</name>
        <dbReference type="ChEBI" id="CHEBI:18420"/>
    </cofactor>
</comment>
<dbReference type="InterPro" id="IPR008731">
    <property type="entry name" value="PTS_EIN"/>
</dbReference>
<feature type="binding site" evidence="19">
    <location>
        <position position="293"/>
    </location>
    <ligand>
        <name>phosphoenolpyruvate</name>
        <dbReference type="ChEBI" id="CHEBI:58702"/>
    </ligand>
</feature>
<dbReference type="EMBL" id="PPXC01000004">
    <property type="protein sequence ID" value="POH74062.1"/>
    <property type="molecule type" value="Genomic_DNA"/>
</dbReference>
<feature type="binding site" evidence="20">
    <location>
        <position position="418"/>
    </location>
    <ligand>
        <name>Mg(2+)</name>
        <dbReference type="ChEBI" id="CHEBI:18420"/>
    </ligand>
</feature>
<dbReference type="EC" id="2.7.3.9" evidence="6 17"/>
<evidence type="ECO:0000256" key="17">
    <source>
        <dbReference type="PIRNR" id="PIRNR000732"/>
    </source>
</evidence>
<evidence type="ECO:0000256" key="14">
    <source>
        <dbReference type="ARBA" id="ARBA00022777"/>
    </source>
</evidence>
<dbReference type="Pfam" id="PF02896">
    <property type="entry name" value="PEP-utilizers_C"/>
    <property type="match status" value="1"/>
</dbReference>
<keyword evidence="9 17" id="KW-0963">Cytoplasm</keyword>
<dbReference type="PROSITE" id="PS00370">
    <property type="entry name" value="PEP_ENZYMES_PHOS_SITE"/>
    <property type="match status" value="1"/>
</dbReference>
<evidence type="ECO:0000256" key="20">
    <source>
        <dbReference type="PIRSR" id="PIRSR000732-3"/>
    </source>
</evidence>
<keyword evidence="25" id="KW-1185">Reference proteome</keyword>
<dbReference type="PROSITE" id="PS00742">
    <property type="entry name" value="PEP_ENZYMES_2"/>
    <property type="match status" value="1"/>
</dbReference>
<feature type="binding site" evidence="19">
    <location>
        <position position="329"/>
    </location>
    <ligand>
        <name>phosphoenolpyruvate</name>
        <dbReference type="ChEBI" id="CHEBI:58702"/>
    </ligand>
</feature>
<comment type="similarity">
    <text evidence="5 17">Belongs to the PEP-utilizing enzyme family.</text>
</comment>
<keyword evidence="11 17" id="KW-0808">Transferase</keyword>
<keyword evidence="10 17" id="KW-0762">Sugar transport</keyword>
<evidence type="ECO:0000256" key="3">
    <source>
        <dbReference type="ARBA" id="ARBA00002728"/>
    </source>
</evidence>
<dbReference type="InterPro" id="IPR040442">
    <property type="entry name" value="Pyrv_kinase-like_dom_sf"/>
</dbReference>
<evidence type="ECO:0000256" key="12">
    <source>
        <dbReference type="ARBA" id="ARBA00022683"/>
    </source>
</evidence>
<dbReference type="NCBIfam" id="TIGR01417">
    <property type="entry name" value="PTS_I_fam"/>
    <property type="match status" value="1"/>
</dbReference>
<evidence type="ECO:0000256" key="13">
    <source>
        <dbReference type="ARBA" id="ARBA00022723"/>
    </source>
</evidence>
<dbReference type="GO" id="GO:0046872">
    <property type="term" value="F:metal ion binding"/>
    <property type="evidence" value="ECO:0007669"/>
    <property type="project" value="UniProtKB-KW"/>
</dbReference>
<evidence type="ECO:0000256" key="9">
    <source>
        <dbReference type="ARBA" id="ARBA00022490"/>
    </source>
</evidence>
<evidence type="ECO:0000256" key="11">
    <source>
        <dbReference type="ARBA" id="ARBA00022679"/>
    </source>
</evidence>
<keyword evidence="13 17" id="KW-0479">Metal-binding</keyword>
<dbReference type="GO" id="GO:0005737">
    <property type="term" value="C:cytoplasm"/>
    <property type="evidence" value="ECO:0007669"/>
    <property type="project" value="UniProtKB-SubCell"/>
</dbReference>
<dbReference type="Pfam" id="PF00391">
    <property type="entry name" value="PEP-utilizers"/>
    <property type="match status" value="1"/>
</dbReference>
<gene>
    <name evidence="24" type="primary">ptsP</name>
    <name evidence="24" type="ORF">CVS27_05675</name>
</gene>
<dbReference type="InterPro" id="IPR000121">
    <property type="entry name" value="PEP_util_C"/>
</dbReference>
<evidence type="ECO:0000256" key="7">
    <source>
        <dbReference type="ARBA" id="ARBA00016544"/>
    </source>
</evidence>
<evidence type="ECO:0000256" key="15">
    <source>
        <dbReference type="ARBA" id="ARBA00022842"/>
    </source>
</evidence>
<reference evidence="24 25" key="1">
    <citation type="submission" date="2018-01" db="EMBL/GenBank/DDBJ databases">
        <title>Arthrobacter sp. nov., from glaciers in China.</title>
        <authorList>
            <person name="Liu Q."/>
            <person name="Xin Y.-H."/>
        </authorList>
    </citation>
    <scope>NUCLEOTIDE SEQUENCE [LARGE SCALE GENOMIC DNA]</scope>
    <source>
        <strain evidence="24 25">HLT2-12-2</strain>
    </source>
</reference>
<dbReference type="RefSeq" id="WP_103464784.1">
    <property type="nucleotide sequence ID" value="NZ_PPXC01000004.1"/>
</dbReference>
<evidence type="ECO:0000259" key="22">
    <source>
        <dbReference type="Pfam" id="PF02896"/>
    </source>
</evidence>
<comment type="caution">
    <text evidence="24">The sequence shown here is derived from an EMBL/GenBank/DDBJ whole genome shotgun (WGS) entry which is preliminary data.</text>
</comment>
<evidence type="ECO:0000256" key="4">
    <source>
        <dbReference type="ARBA" id="ARBA00004496"/>
    </source>
</evidence>
<keyword evidence="14 17" id="KW-0418">Kinase</keyword>
<dbReference type="InterPro" id="IPR015813">
    <property type="entry name" value="Pyrv/PenolPyrv_kinase-like_dom"/>
</dbReference>
<dbReference type="SUPFAM" id="SSF47831">
    <property type="entry name" value="Enzyme I of the PEP:sugar phosphotransferase system HPr-binding (sub)domain"/>
    <property type="match status" value="1"/>
</dbReference>
<feature type="active site" description="Proton donor" evidence="18">
    <location>
        <position position="489"/>
    </location>
</feature>
<dbReference type="PANTHER" id="PTHR46244:SF3">
    <property type="entry name" value="PHOSPHOENOLPYRUVATE-PROTEIN PHOSPHOTRANSFERASE"/>
    <property type="match status" value="1"/>
</dbReference>
<comment type="catalytic activity">
    <reaction evidence="1 17">
        <text>L-histidyl-[protein] + phosphoenolpyruvate = N(pros)-phospho-L-histidyl-[protein] + pyruvate</text>
        <dbReference type="Rhea" id="RHEA:23880"/>
        <dbReference type="Rhea" id="RHEA-COMP:9745"/>
        <dbReference type="Rhea" id="RHEA-COMP:9746"/>
        <dbReference type="ChEBI" id="CHEBI:15361"/>
        <dbReference type="ChEBI" id="CHEBI:29979"/>
        <dbReference type="ChEBI" id="CHEBI:58702"/>
        <dbReference type="ChEBI" id="CHEBI:64837"/>
        <dbReference type="EC" id="2.7.3.9"/>
    </reaction>
</comment>
<evidence type="ECO:0000259" key="21">
    <source>
        <dbReference type="Pfam" id="PF00391"/>
    </source>
</evidence>
<comment type="function">
    <text evidence="3 17">General (non sugar-specific) component of the phosphoenolpyruvate-dependent sugar phosphotransferase system (sugar PTS). This major carbohydrate active-transport system catalyzes the phosphorylation of incoming sugar substrates concomitantly with their translocation across the cell membrane. Enzyme I transfers the phosphoryl group from phosphoenolpyruvate (PEP) to the phosphoryl carrier protein (HPr).</text>
</comment>
<evidence type="ECO:0000256" key="18">
    <source>
        <dbReference type="PIRSR" id="PIRSR000732-1"/>
    </source>
</evidence>
<keyword evidence="24" id="KW-0670">Pyruvate</keyword>